<sequence length="295" mass="34552">MIAQDKSIHVALTFDDSYWAPAYAVMRSICLHTKRRNDLVFHLCHRPLTADHRNDLLKIEEEFGASLLFYDLGTNREFAELVAGLPYHPRMTNIVYARLMLDKLLPTDVVRVIYLDCDMMVMAPIEKLAELDLEGNSIGAVPDPTALQIANRRDARENRDLIDPADPYFNAGLIVIDRAKWRDADIPGRLARFTADGTMSRIYYDQDLLNIVFKDEVLLLEPRWNFIGPRRVHMALDPFVLHYTGERKPWNLTSRVAFARSYRHVMTNELYYSYLRFRVRQRFEKHLPFLRPKRP</sequence>
<dbReference type="PANTHER" id="PTHR13778:SF47">
    <property type="entry name" value="LIPOPOLYSACCHARIDE 1,3-GALACTOSYLTRANSFERASE"/>
    <property type="match status" value="1"/>
</dbReference>
<dbReference type="SUPFAM" id="SSF53448">
    <property type="entry name" value="Nucleotide-diphospho-sugar transferases"/>
    <property type="match status" value="1"/>
</dbReference>
<proteinExistence type="predicted"/>
<dbReference type="GO" id="GO:0046872">
    <property type="term" value="F:metal ion binding"/>
    <property type="evidence" value="ECO:0007669"/>
    <property type="project" value="UniProtKB-KW"/>
</dbReference>
<gene>
    <name evidence="4" type="ORF">SAMN04487974_11146</name>
</gene>
<dbReference type="EMBL" id="FNCS01000011">
    <property type="protein sequence ID" value="SDG88553.1"/>
    <property type="molecule type" value="Genomic_DNA"/>
</dbReference>
<evidence type="ECO:0000256" key="3">
    <source>
        <dbReference type="ARBA" id="ARBA00022723"/>
    </source>
</evidence>
<reference evidence="4 5" key="1">
    <citation type="submission" date="2016-10" db="EMBL/GenBank/DDBJ databases">
        <authorList>
            <person name="de Groot N.N."/>
        </authorList>
    </citation>
    <scope>NUCLEOTIDE SEQUENCE [LARGE SCALE GENOMIC DNA]</scope>
    <source>
        <strain evidence="4 5">CGMCC 1.10267</strain>
    </source>
</reference>
<evidence type="ECO:0000256" key="2">
    <source>
        <dbReference type="ARBA" id="ARBA00022679"/>
    </source>
</evidence>
<dbReference type="PANTHER" id="PTHR13778">
    <property type="entry name" value="GLYCOSYLTRANSFERASE 8 DOMAIN-CONTAINING PROTEIN"/>
    <property type="match status" value="1"/>
</dbReference>
<accession>A0A1G7XWW0</accession>
<dbReference type="Proteomes" id="UP000199495">
    <property type="component" value="Unassembled WGS sequence"/>
</dbReference>
<dbReference type="STRING" id="440168.SAMN04487974_11146"/>
<dbReference type="Pfam" id="PF01501">
    <property type="entry name" value="Glyco_transf_8"/>
    <property type="match status" value="1"/>
</dbReference>
<evidence type="ECO:0000313" key="4">
    <source>
        <dbReference type="EMBL" id="SDG88553.1"/>
    </source>
</evidence>
<keyword evidence="1" id="KW-0328">Glycosyltransferase</keyword>
<name>A0A1G7XWW0_9HYPH</name>
<dbReference type="CDD" id="cd04194">
    <property type="entry name" value="GT8_A4GalT_like"/>
    <property type="match status" value="1"/>
</dbReference>
<keyword evidence="5" id="KW-1185">Reference proteome</keyword>
<dbReference type="InterPro" id="IPR029044">
    <property type="entry name" value="Nucleotide-diphossugar_trans"/>
</dbReference>
<dbReference type="InterPro" id="IPR050748">
    <property type="entry name" value="Glycosyltrans_8_dom-fam"/>
</dbReference>
<dbReference type="InterPro" id="IPR002495">
    <property type="entry name" value="Glyco_trans_8"/>
</dbReference>
<dbReference type="OrthoDB" id="5672604at2"/>
<dbReference type="AlphaFoldDB" id="A0A1G7XWW0"/>
<dbReference type="Gene3D" id="3.90.550.10">
    <property type="entry name" value="Spore Coat Polysaccharide Biosynthesis Protein SpsA, Chain A"/>
    <property type="match status" value="1"/>
</dbReference>
<dbReference type="GO" id="GO:0016757">
    <property type="term" value="F:glycosyltransferase activity"/>
    <property type="evidence" value="ECO:0007669"/>
    <property type="project" value="UniProtKB-KW"/>
</dbReference>
<keyword evidence="2 4" id="KW-0808">Transferase</keyword>
<evidence type="ECO:0000313" key="5">
    <source>
        <dbReference type="Proteomes" id="UP000199495"/>
    </source>
</evidence>
<evidence type="ECO:0000256" key="1">
    <source>
        <dbReference type="ARBA" id="ARBA00022676"/>
    </source>
</evidence>
<protein>
    <submittedName>
        <fullName evidence="4">Lipopolysaccharide biosynthesis protein, LPS:glycosyltransferase</fullName>
    </submittedName>
</protein>
<organism evidence="4 5">
    <name type="scientific">Pelagibacterium luteolum</name>
    <dbReference type="NCBI Taxonomy" id="440168"/>
    <lineage>
        <taxon>Bacteria</taxon>
        <taxon>Pseudomonadati</taxon>
        <taxon>Pseudomonadota</taxon>
        <taxon>Alphaproteobacteria</taxon>
        <taxon>Hyphomicrobiales</taxon>
        <taxon>Devosiaceae</taxon>
        <taxon>Pelagibacterium</taxon>
    </lineage>
</organism>
<keyword evidence="3" id="KW-0479">Metal-binding</keyword>
<dbReference type="RefSeq" id="WP_090597568.1">
    <property type="nucleotide sequence ID" value="NZ_FNCS01000011.1"/>
</dbReference>